<proteinExistence type="predicted"/>
<dbReference type="AlphaFoldDB" id="A0A6M0R937"/>
<feature type="transmembrane region" description="Helical" evidence="3">
    <location>
        <begin position="112"/>
        <end position="138"/>
    </location>
</feature>
<feature type="transmembrane region" description="Helical" evidence="3">
    <location>
        <begin position="12"/>
        <end position="32"/>
    </location>
</feature>
<dbReference type="Gene3D" id="1.10.1760.20">
    <property type="match status" value="1"/>
</dbReference>
<name>A0A6M0R937_9CLOT</name>
<dbReference type="Pfam" id="PF07155">
    <property type="entry name" value="ECF-ribofla_trS"/>
    <property type="match status" value="1"/>
</dbReference>
<dbReference type="InterPro" id="IPR009825">
    <property type="entry name" value="ECF_substrate-spec-like"/>
</dbReference>
<keyword evidence="2 3" id="KW-1133">Transmembrane helix</keyword>
<dbReference type="Proteomes" id="UP000473885">
    <property type="component" value="Unassembled WGS sequence"/>
</dbReference>
<reference evidence="4 5" key="1">
    <citation type="submission" date="2019-04" db="EMBL/GenBank/DDBJ databases">
        <title>Genome sequencing of Clostridium botulinum Groups I-IV and Clostridium butyricum.</title>
        <authorList>
            <person name="Brunt J."/>
            <person name="Van Vliet A.H.M."/>
            <person name="Stringer S.C."/>
            <person name="Carter A.T."/>
            <person name="Peck M.W."/>
        </authorList>
    </citation>
    <scope>NUCLEOTIDE SEQUENCE [LARGE SCALE GENOMIC DNA]</scope>
    <source>
        <strain evidence="4 5">IFR 18/094</strain>
    </source>
</reference>
<sequence>MEQKNAIYSTNILDIVQVAVMAAIVCVTTFTIKVPTYTGYTHIGDSMVLLSVMLLGTKKAVIASSIGMGLTDIISGYVAWAPFTIVIKGVMALIAGKIIYSNKNEDKLSVNLIAFIIAGLWMVTSYYFSGAIMTRFILFKSATLQQSLILALKEIPSNLVQAILGIIIALPLGKALKKSNVIKSLK</sequence>
<organism evidence="4 5">
    <name type="scientific">Clostridium niameyense</name>
    <dbReference type="NCBI Taxonomy" id="1622073"/>
    <lineage>
        <taxon>Bacteria</taxon>
        <taxon>Bacillati</taxon>
        <taxon>Bacillota</taxon>
        <taxon>Clostridia</taxon>
        <taxon>Eubacteriales</taxon>
        <taxon>Clostridiaceae</taxon>
        <taxon>Clostridium</taxon>
    </lineage>
</organism>
<evidence type="ECO:0000256" key="2">
    <source>
        <dbReference type="ARBA" id="ARBA00022989"/>
    </source>
</evidence>
<dbReference type="RefSeq" id="WP_163248990.1">
    <property type="nucleotide sequence ID" value="NZ_SXDP01000003.1"/>
</dbReference>
<dbReference type="PANTHER" id="PTHR37815">
    <property type="entry name" value="UPF0397 PROTEIN BC_2624-RELATED"/>
    <property type="match status" value="1"/>
</dbReference>
<evidence type="ECO:0000313" key="4">
    <source>
        <dbReference type="EMBL" id="NEZ46775.1"/>
    </source>
</evidence>
<protein>
    <submittedName>
        <fullName evidence="4">ECF transporter S component</fullName>
    </submittedName>
</protein>
<evidence type="ECO:0000256" key="3">
    <source>
        <dbReference type="SAM" id="Phobius"/>
    </source>
</evidence>
<dbReference type="GO" id="GO:0016020">
    <property type="term" value="C:membrane"/>
    <property type="evidence" value="ECO:0007669"/>
    <property type="project" value="InterPro"/>
</dbReference>
<keyword evidence="3" id="KW-0472">Membrane</keyword>
<evidence type="ECO:0000313" key="5">
    <source>
        <dbReference type="Proteomes" id="UP000473885"/>
    </source>
</evidence>
<gene>
    <name evidence="4" type="ORF">FDF74_06030</name>
</gene>
<dbReference type="EMBL" id="SXDP01000003">
    <property type="protein sequence ID" value="NEZ46775.1"/>
    <property type="molecule type" value="Genomic_DNA"/>
</dbReference>
<dbReference type="PANTHER" id="PTHR37815:SF3">
    <property type="entry name" value="UPF0397 PROTEIN SPR0429"/>
    <property type="match status" value="1"/>
</dbReference>
<keyword evidence="1 3" id="KW-0812">Transmembrane</keyword>
<feature type="transmembrane region" description="Helical" evidence="3">
    <location>
        <begin position="158"/>
        <end position="176"/>
    </location>
</feature>
<keyword evidence="5" id="KW-1185">Reference proteome</keyword>
<feature type="transmembrane region" description="Helical" evidence="3">
    <location>
        <begin position="77"/>
        <end position="100"/>
    </location>
</feature>
<accession>A0A6M0R937</accession>
<comment type="caution">
    <text evidence="4">The sequence shown here is derived from an EMBL/GenBank/DDBJ whole genome shotgun (WGS) entry which is preliminary data.</text>
</comment>
<evidence type="ECO:0000256" key="1">
    <source>
        <dbReference type="ARBA" id="ARBA00022692"/>
    </source>
</evidence>